<evidence type="ECO:0000313" key="2">
    <source>
        <dbReference type="EMBL" id="MEW9806568.1"/>
    </source>
</evidence>
<protein>
    <submittedName>
        <fullName evidence="2">Polysaccharide lyase</fullName>
    </submittedName>
</protein>
<keyword evidence="3" id="KW-1185">Reference proteome</keyword>
<reference evidence="2 3" key="1">
    <citation type="submission" date="2024-06" db="EMBL/GenBank/DDBJ databases">
        <authorList>
            <person name="Tuo L."/>
        </authorList>
    </citation>
    <scope>NUCLEOTIDE SEQUENCE [LARGE SCALE GENOMIC DNA]</scope>
    <source>
        <strain evidence="2 3">ZMM04-5</strain>
    </source>
</reference>
<dbReference type="EMBL" id="JBFOCI010000003">
    <property type="protein sequence ID" value="MEW9806568.1"/>
    <property type="molecule type" value="Genomic_DNA"/>
</dbReference>
<name>A0ABV3R1B1_9HYPH</name>
<dbReference type="InterPro" id="IPR025975">
    <property type="entry name" value="Polysacc_lyase"/>
</dbReference>
<evidence type="ECO:0000256" key="1">
    <source>
        <dbReference type="SAM" id="MobiDB-lite"/>
    </source>
</evidence>
<gene>
    <name evidence="2" type="ORF">ABUE31_11295</name>
</gene>
<dbReference type="RefSeq" id="WP_367723703.1">
    <property type="nucleotide sequence ID" value="NZ_JBFOCH010000016.1"/>
</dbReference>
<proteinExistence type="predicted"/>
<keyword evidence="2" id="KW-0456">Lyase</keyword>
<feature type="region of interest" description="Disordered" evidence="1">
    <location>
        <begin position="1"/>
        <end position="20"/>
    </location>
</feature>
<dbReference type="Proteomes" id="UP001556196">
    <property type="component" value="Unassembled WGS sequence"/>
</dbReference>
<dbReference type="Gene3D" id="2.60.120.200">
    <property type="match status" value="1"/>
</dbReference>
<organism evidence="2 3">
    <name type="scientific">Mesorhizobium marinum</name>
    <dbReference type="NCBI Taxonomy" id="3228790"/>
    <lineage>
        <taxon>Bacteria</taxon>
        <taxon>Pseudomonadati</taxon>
        <taxon>Pseudomonadota</taxon>
        <taxon>Alphaproteobacteria</taxon>
        <taxon>Hyphomicrobiales</taxon>
        <taxon>Phyllobacteriaceae</taxon>
        <taxon>Mesorhizobium</taxon>
    </lineage>
</organism>
<comment type="caution">
    <text evidence="2">The sequence shown here is derived from an EMBL/GenBank/DDBJ whole genome shotgun (WGS) entry which is preliminary data.</text>
</comment>
<accession>A0ABV3R1B1</accession>
<dbReference type="GO" id="GO:0016829">
    <property type="term" value="F:lyase activity"/>
    <property type="evidence" value="ECO:0007669"/>
    <property type="project" value="UniProtKB-KW"/>
</dbReference>
<dbReference type="Pfam" id="PF14099">
    <property type="entry name" value="Polysacc_lyase"/>
    <property type="match status" value="1"/>
</dbReference>
<sequence length="269" mass="30159">MVRADAQRIAASGRTPEEHEDIVRALESDPRGGSSVRLDFETGDLTGWSVRRLARDYSAVVQGEVVRTGSKACRFEIRPGDRVSQGLRAELRDWYNAPFEADTWYGFSTYLPAHFAPPKGVGVVLAQWHDQAELGDPAGKPPLAMRYLDGTLRFTGAFDEMASQDPEIRYVFHEIADIPHDTWMDFVFRIHWSRTGDSRIDAYLGGEPMFRFEGPLGYRNEIKGPYFKLGVYASDEIDGPLVAYHDNYSRSDSFAAVDPSIVHGPAEHA</sequence>
<evidence type="ECO:0000313" key="3">
    <source>
        <dbReference type="Proteomes" id="UP001556196"/>
    </source>
</evidence>